<keyword evidence="3" id="KW-1185">Reference proteome</keyword>
<sequence length="76" mass="8763">MIIPLDQLSEDTLTAIIEDFILREDTEQTDINTSQQVKIAQVKQRLHQGEALIVYSQLYESVNIIPSDKYSEHEES</sequence>
<protein>
    <submittedName>
        <fullName evidence="2">YheU family protein</fullName>
    </submittedName>
</protein>
<dbReference type="InterPro" id="IPR010648">
    <property type="entry name" value="UPF0270"/>
</dbReference>
<dbReference type="Gene3D" id="1.10.10.610">
    <property type="entry name" value="YehU-like"/>
    <property type="match status" value="1"/>
</dbReference>
<dbReference type="OrthoDB" id="6120729at2"/>
<comment type="similarity">
    <text evidence="1">Belongs to the UPF0270 family.</text>
</comment>
<reference evidence="2 3" key="1">
    <citation type="submission" date="2018-12" db="EMBL/GenBank/DDBJ databases">
        <title>Complete genome of Litorilituus sediminis.</title>
        <authorList>
            <person name="Liu A."/>
            <person name="Rong J."/>
        </authorList>
    </citation>
    <scope>NUCLEOTIDE SEQUENCE [LARGE SCALE GENOMIC DNA]</scope>
    <source>
        <strain evidence="2 3">JCM 17549</strain>
    </source>
</reference>
<evidence type="ECO:0000256" key="1">
    <source>
        <dbReference type="ARBA" id="ARBA00006450"/>
    </source>
</evidence>
<dbReference type="SUPFAM" id="SSF118001">
    <property type="entry name" value="YehU-like"/>
    <property type="match status" value="1"/>
</dbReference>
<dbReference type="RefSeq" id="WP_130601532.1">
    <property type="nucleotide sequence ID" value="NZ_CP034759.1"/>
</dbReference>
<gene>
    <name evidence="2" type="ORF">EMK97_09330</name>
</gene>
<dbReference type="Pfam" id="PF06794">
    <property type="entry name" value="UPF0270"/>
    <property type="match status" value="1"/>
</dbReference>
<accession>A0A4P6P3K4</accession>
<evidence type="ECO:0000313" key="3">
    <source>
        <dbReference type="Proteomes" id="UP000290244"/>
    </source>
</evidence>
<dbReference type="AlphaFoldDB" id="A0A4P6P3K4"/>
<organism evidence="2 3">
    <name type="scientific">Litorilituus sediminis</name>
    <dbReference type="NCBI Taxonomy" id="718192"/>
    <lineage>
        <taxon>Bacteria</taxon>
        <taxon>Pseudomonadati</taxon>
        <taxon>Pseudomonadota</taxon>
        <taxon>Gammaproteobacteria</taxon>
        <taxon>Alteromonadales</taxon>
        <taxon>Colwelliaceae</taxon>
        <taxon>Litorilituus</taxon>
    </lineage>
</organism>
<dbReference type="InterPro" id="IPR036685">
    <property type="entry name" value="YehU-like_sf"/>
</dbReference>
<proteinExistence type="inferred from homology"/>
<name>A0A4P6P3K4_9GAMM</name>
<dbReference type="Proteomes" id="UP000290244">
    <property type="component" value="Chromosome"/>
</dbReference>
<dbReference type="KEGG" id="lsd:EMK97_09330"/>
<evidence type="ECO:0000313" key="2">
    <source>
        <dbReference type="EMBL" id="QBG35903.1"/>
    </source>
</evidence>
<dbReference type="EMBL" id="CP034759">
    <property type="protein sequence ID" value="QBG35903.1"/>
    <property type="molecule type" value="Genomic_DNA"/>
</dbReference>